<evidence type="ECO:0000313" key="1">
    <source>
        <dbReference type="EMBL" id="AQX82501.1"/>
    </source>
</evidence>
<name>A0A1S7BFN7_ECOLX</name>
<keyword evidence="1" id="KW-0614">Plasmid</keyword>
<dbReference type="EMBL" id="KY515224">
    <property type="protein sequence ID" value="AQX82501.1"/>
    <property type="molecule type" value="Genomic_DNA"/>
</dbReference>
<accession>A0A1S7BFN7</accession>
<dbReference type="AlphaFoldDB" id="A0A1S7BFN7"/>
<reference evidence="1" key="2">
    <citation type="submission" date="2017-03" db="EMBL/GenBank/DDBJ databases">
        <title>Genome sequences for AnCo1 and AnCo2 belong to this unpublished manuscript: Complete Genome Sequences of two phage-like plasmids encoding the CTX-M-15 Extended-Spectrum Beta-Lactamase GeneGenome sequence for AnCo3 belongs to this unpublished manuscript:AnCo3, a new member of the emerging family of phage-like plasmids.</title>
        <authorList>
            <person name="Colavecchio A."/>
            <person name="LeJeune J."/>
            <person name="Goodridge L."/>
        </authorList>
    </citation>
    <scope>NUCLEOTIDE SEQUENCE</scope>
    <source>
        <strain evidence="1">243</strain>
        <plasmid evidence="1">AnCo1</plasmid>
    </source>
</reference>
<proteinExistence type="predicted"/>
<geneLocation type="plasmid" evidence="1">
    <name>AnCo1</name>
</geneLocation>
<sequence>MLSSKNIIYLKILPSIERSRKRLALTKSASSGAFPGRN</sequence>
<organism evidence="1">
    <name type="scientific">Escherichia coli</name>
    <dbReference type="NCBI Taxonomy" id="562"/>
    <lineage>
        <taxon>Bacteria</taxon>
        <taxon>Pseudomonadati</taxon>
        <taxon>Pseudomonadota</taxon>
        <taxon>Gammaproteobacteria</taxon>
        <taxon>Enterobacterales</taxon>
        <taxon>Enterobacteriaceae</taxon>
        <taxon>Escherichia</taxon>
    </lineage>
</organism>
<reference evidence="1" key="1">
    <citation type="submission" date="2017-01" db="EMBL/GenBank/DDBJ databases">
        <authorList>
            <person name="Jeukens J."/>
            <person name="Freschi L."/>
            <person name="Edmond Rheault J.-G."/>
            <person name="Levesque R."/>
        </authorList>
    </citation>
    <scope>NUCLEOTIDE SEQUENCE</scope>
    <source>
        <strain evidence="1">243</strain>
        <plasmid evidence="1">AnCo1</plasmid>
    </source>
</reference>
<protein>
    <submittedName>
        <fullName evidence="1">Uncharacterized protein</fullName>
    </submittedName>
</protein>